<dbReference type="InterPro" id="IPR011990">
    <property type="entry name" value="TPR-like_helical_dom_sf"/>
</dbReference>
<evidence type="ECO:0000256" key="1">
    <source>
        <dbReference type="ARBA" id="ARBA00006643"/>
    </source>
</evidence>
<dbReference type="InterPro" id="IPR002885">
    <property type="entry name" value="PPR_rpt"/>
</dbReference>
<protein>
    <recommendedName>
        <fullName evidence="4">DYW domain-containing protein</fullName>
    </recommendedName>
</protein>
<feature type="domain" description="DYW" evidence="4">
    <location>
        <begin position="685"/>
        <end position="777"/>
    </location>
</feature>
<sequence>MRLPNAFAVRILSSSSGKRPPCCSNGGLNSSLEILLGSKQSFSSSTNKEDFTGPLNTHASTLTTVSADSSTAELFSGDPGHRTFGNAGPILNASTSGAVSFSNHIYSLTRSNQYGEAIRVFAQMLSQGISPDCYVLPSVVKATAGLSSLKTGVQVHCLAFVNGHHSDSLLLSSLVHFYLKCDRLMEARKVFDRIPRPNVVACSALLSGYARKGCVEETKELLGEAVEMGLELNSVSWNGMIAGFNHSRHFKDSILMFRDMHSEGFKPDGTSISSVLPAVGDLEMLPCGVQIHGCVIKQGLSQDNWVVSSLVDMYGKCARPNEMSKVCEELHEMDVGACNALITGLSRTGCVEGALKRFKQFKRQGLNLNVVSWTSMIASCSQNGKDMEALELFREMQMEGLKPNSVTIPCLLPACGNIAALMHGKAVHCFSLKNWVSNDVYVGTALIDMYANCGRIQLSRRCFDSMPRRNLVSWNALLGGYAMHGKTKEALEVFNLMQKSGQEPDFISFTSVLSACSQGGLTEEGKFYFDSMSKDYGIEPRLEHYSCMVSLLGRAGRIVEAYTMVKQMPMEPDGCIWGPLLSSCRVHHNLAIGEIAARKLFELEPNNPGNYVLLSNIYASKSMWVEVNSVREMMKSKGLRKNPGCSWIEIKNKVHMLLAGDNLHPQMPEITKKLGELRVEMQKSGYLPHTDFVLQDVEEQDKEEMLCDHSEKLAVALGLLNTSRGFPLQVIKNLRICGDCHAVIKFISEFEDREIFVRDTNRFHHFKDGACSCGDLW</sequence>
<dbReference type="Gene3D" id="1.25.40.10">
    <property type="entry name" value="Tetratricopeptide repeat domain"/>
    <property type="match status" value="3"/>
</dbReference>
<reference evidence="5" key="1">
    <citation type="submission" date="2022-08" db="EMBL/GenBank/DDBJ databases">
        <authorList>
            <person name="Gutierrez-Valencia J."/>
        </authorList>
    </citation>
    <scope>NUCLEOTIDE SEQUENCE</scope>
</reference>
<dbReference type="PROSITE" id="PS51375">
    <property type="entry name" value="PPR"/>
    <property type="match status" value="6"/>
</dbReference>
<evidence type="ECO:0000313" key="6">
    <source>
        <dbReference type="Proteomes" id="UP001154282"/>
    </source>
</evidence>
<dbReference type="InterPro" id="IPR032867">
    <property type="entry name" value="DYW_dom"/>
</dbReference>
<evidence type="ECO:0000256" key="3">
    <source>
        <dbReference type="PROSITE-ProRule" id="PRU00708"/>
    </source>
</evidence>
<dbReference type="FunFam" id="1.25.40.10:FF:000031">
    <property type="entry name" value="Pentatricopeptide repeat-containing protein mitochondrial"/>
    <property type="match status" value="1"/>
</dbReference>
<dbReference type="PANTHER" id="PTHR47926:SF386">
    <property type="entry name" value="PENTATRICOPEPTIDE REPEAT-CONTAINING PROTEIN"/>
    <property type="match status" value="1"/>
</dbReference>
<feature type="repeat" description="PPR" evidence="3">
    <location>
        <begin position="470"/>
        <end position="504"/>
    </location>
</feature>
<dbReference type="EMBL" id="CAMGYJ010000009">
    <property type="protein sequence ID" value="CAI0541210.1"/>
    <property type="molecule type" value="Genomic_DNA"/>
</dbReference>
<dbReference type="FunFam" id="1.25.40.10:FF:000598">
    <property type="entry name" value="pentatricopeptide repeat-containing protein At1g20230 isoform X2"/>
    <property type="match status" value="1"/>
</dbReference>
<feature type="repeat" description="PPR" evidence="3">
    <location>
        <begin position="233"/>
        <end position="267"/>
    </location>
</feature>
<dbReference type="Pfam" id="PF20431">
    <property type="entry name" value="E_motif"/>
    <property type="match status" value="1"/>
</dbReference>
<keyword evidence="6" id="KW-1185">Reference proteome</keyword>
<dbReference type="FunFam" id="1.25.40.10:FF:000366">
    <property type="entry name" value="Pentatricopeptide (PPR) repeat-containing protein"/>
    <property type="match status" value="1"/>
</dbReference>
<dbReference type="FunFam" id="1.25.40.10:FF:000393">
    <property type="entry name" value="Pentatricopeptide repeat-containing protein At1g20230"/>
    <property type="match status" value="1"/>
</dbReference>
<organism evidence="5 6">
    <name type="scientific">Linum tenue</name>
    <dbReference type="NCBI Taxonomy" id="586396"/>
    <lineage>
        <taxon>Eukaryota</taxon>
        <taxon>Viridiplantae</taxon>
        <taxon>Streptophyta</taxon>
        <taxon>Embryophyta</taxon>
        <taxon>Tracheophyta</taxon>
        <taxon>Spermatophyta</taxon>
        <taxon>Magnoliopsida</taxon>
        <taxon>eudicotyledons</taxon>
        <taxon>Gunneridae</taxon>
        <taxon>Pentapetalae</taxon>
        <taxon>rosids</taxon>
        <taxon>fabids</taxon>
        <taxon>Malpighiales</taxon>
        <taxon>Linaceae</taxon>
        <taxon>Linum</taxon>
    </lineage>
</organism>
<name>A0AAV0Q6S4_9ROSI</name>
<dbReference type="GO" id="GO:0008270">
    <property type="term" value="F:zinc ion binding"/>
    <property type="evidence" value="ECO:0007669"/>
    <property type="project" value="InterPro"/>
</dbReference>
<dbReference type="Proteomes" id="UP001154282">
    <property type="component" value="Unassembled WGS sequence"/>
</dbReference>
<dbReference type="GO" id="GO:0003723">
    <property type="term" value="F:RNA binding"/>
    <property type="evidence" value="ECO:0007669"/>
    <property type="project" value="InterPro"/>
</dbReference>
<feature type="repeat" description="PPR" evidence="3">
    <location>
        <begin position="198"/>
        <end position="232"/>
    </location>
</feature>
<accession>A0AAV0Q6S4</accession>
<evidence type="ECO:0000313" key="5">
    <source>
        <dbReference type="EMBL" id="CAI0541210.1"/>
    </source>
</evidence>
<dbReference type="InterPro" id="IPR046960">
    <property type="entry name" value="PPR_At4g14850-like_plant"/>
</dbReference>
<dbReference type="Pfam" id="PF01535">
    <property type="entry name" value="PPR"/>
    <property type="match status" value="4"/>
</dbReference>
<dbReference type="InterPro" id="IPR046848">
    <property type="entry name" value="E_motif"/>
</dbReference>
<dbReference type="Pfam" id="PF13041">
    <property type="entry name" value="PPR_2"/>
    <property type="match status" value="2"/>
</dbReference>
<evidence type="ECO:0000256" key="2">
    <source>
        <dbReference type="ARBA" id="ARBA00022737"/>
    </source>
</evidence>
<evidence type="ECO:0000259" key="4">
    <source>
        <dbReference type="Pfam" id="PF14432"/>
    </source>
</evidence>
<comment type="similarity">
    <text evidence="1">Belongs to the PPR family. PCMP-H subfamily.</text>
</comment>
<feature type="repeat" description="PPR" evidence="3">
    <location>
        <begin position="369"/>
        <end position="403"/>
    </location>
</feature>
<feature type="repeat" description="PPR" evidence="3">
    <location>
        <begin position="97"/>
        <end position="131"/>
    </location>
</feature>
<feature type="repeat" description="PPR" evidence="3">
    <location>
        <begin position="334"/>
        <end position="368"/>
    </location>
</feature>
<dbReference type="GO" id="GO:0009451">
    <property type="term" value="P:RNA modification"/>
    <property type="evidence" value="ECO:0007669"/>
    <property type="project" value="InterPro"/>
</dbReference>
<keyword evidence="2" id="KW-0677">Repeat</keyword>
<dbReference type="PANTHER" id="PTHR47926">
    <property type="entry name" value="PENTATRICOPEPTIDE REPEAT-CONTAINING PROTEIN"/>
    <property type="match status" value="1"/>
</dbReference>
<proteinExistence type="inferred from homology"/>
<dbReference type="NCBIfam" id="TIGR00756">
    <property type="entry name" value="PPR"/>
    <property type="match status" value="7"/>
</dbReference>
<comment type="caution">
    <text evidence="5">The sequence shown here is derived from an EMBL/GenBank/DDBJ whole genome shotgun (WGS) entry which is preliminary data.</text>
</comment>
<dbReference type="Pfam" id="PF14432">
    <property type="entry name" value="DYW_deaminase"/>
    <property type="match status" value="1"/>
</dbReference>
<gene>
    <name evidence="5" type="ORF">LITE_LOCUS42002</name>
</gene>
<dbReference type="AlphaFoldDB" id="A0AAV0Q6S4"/>